<dbReference type="SUPFAM" id="SSF64307">
    <property type="entry name" value="SirA-like"/>
    <property type="match status" value="1"/>
</dbReference>
<reference evidence="2 3" key="1">
    <citation type="submission" date="2016-11" db="EMBL/GenBank/DDBJ databases">
        <authorList>
            <person name="Jaros S."/>
            <person name="Januszkiewicz K."/>
            <person name="Wedrychowicz H."/>
        </authorList>
    </citation>
    <scope>NUCLEOTIDE SEQUENCE [LARGE SCALE GENOMIC DNA]</scope>
    <source>
        <strain evidence="2 3">DSM 21120</strain>
    </source>
</reference>
<feature type="domain" description="UPF0033" evidence="1">
    <location>
        <begin position="2"/>
        <end position="69"/>
    </location>
</feature>
<keyword evidence="3" id="KW-1185">Reference proteome</keyword>
<dbReference type="InterPro" id="IPR001455">
    <property type="entry name" value="TusA-like"/>
</dbReference>
<dbReference type="OrthoDB" id="9801500at2"/>
<dbReference type="Proteomes" id="UP000184032">
    <property type="component" value="Unassembled WGS sequence"/>
</dbReference>
<gene>
    <name evidence="2" type="ORF">SAMN02745245_00529</name>
</gene>
<dbReference type="NCBIfam" id="TIGR03527">
    <property type="entry name" value="selenium_YedF"/>
    <property type="match status" value="1"/>
</dbReference>
<dbReference type="EMBL" id="FQXI01000002">
    <property type="protein sequence ID" value="SHH09825.1"/>
    <property type="molecule type" value="Genomic_DNA"/>
</dbReference>
<sequence length="195" mass="21938">MKTIDARGLACPRPVIMSKKAIKEEQLEELTVKVDNEIATQNLSKMGTQLGFTSDTKKISDSDYEVTLIKSEDCQCEVMTEEDSSEYIVAISADEMGRGDELFSKTLLEGFVYALREQDVLPKYVVLYNLGVKLSTLNKTTVEDLKYLEENGTEVLSCGLCLDNYNLKEELKVGTATNMYRICELLRLYKVVSPC</sequence>
<evidence type="ECO:0000313" key="2">
    <source>
        <dbReference type="EMBL" id="SHH09825.1"/>
    </source>
</evidence>
<dbReference type="CDD" id="cd03421">
    <property type="entry name" value="SirA_like_N"/>
    <property type="match status" value="1"/>
</dbReference>
<dbReference type="AlphaFoldDB" id="A0A1M5Q6X5"/>
<organism evidence="2 3">
    <name type="scientific">Anaerosphaera aminiphila DSM 21120</name>
    <dbReference type="NCBI Taxonomy" id="1120995"/>
    <lineage>
        <taxon>Bacteria</taxon>
        <taxon>Bacillati</taxon>
        <taxon>Bacillota</taxon>
        <taxon>Tissierellia</taxon>
        <taxon>Tissierellales</taxon>
        <taxon>Peptoniphilaceae</taxon>
        <taxon>Anaerosphaera</taxon>
    </lineage>
</organism>
<dbReference type="SUPFAM" id="SSF75169">
    <property type="entry name" value="DsrEFH-like"/>
    <property type="match status" value="1"/>
</dbReference>
<evidence type="ECO:0000313" key="3">
    <source>
        <dbReference type="Proteomes" id="UP000184032"/>
    </source>
</evidence>
<dbReference type="STRING" id="1120995.SAMN02745245_00529"/>
<dbReference type="InterPro" id="IPR036868">
    <property type="entry name" value="TusA-like_sf"/>
</dbReference>
<dbReference type="InterPro" id="IPR019870">
    <property type="entry name" value="Se_metab_YedF"/>
</dbReference>
<dbReference type="Gene3D" id="3.30.110.40">
    <property type="entry name" value="TusA-like domain"/>
    <property type="match status" value="1"/>
</dbReference>
<dbReference type="RefSeq" id="WP_073183486.1">
    <property type="nucleotide sequence ID" value="NZ_FQXI01000002.1"/>
</dbReference>
<dbReference type="Pfam" id="PF01206">
    <property type="entry name" value="TusA"/>
    <property type="match status" value="1"/>
</dbReference>
<dbReference type="InterPro" id="IPR027396">
    <property type="entry name" value="DsrEFH-like"/>
</dbReference>
<proteinExistence type="predicted"/>
<evidence type="ECO:0000259" key="1">
    <source>
        <dbReference type="Pfam" id="PF01206"/>
    </source>
</evidence>
<accession>A0A1M5Q6X5</accession>
<name>A0A1M5Q6X5_9FIRM</name>
<protein>
    <submittedName>
        <fullName evidence="2">Selenium metabolism protein YedF</fullName>
    </submittedName>
</protein>